<keyword evidence="3 12" id="KW-0808">Transferase</keyword>
<reference evidence="12" key="1">
    <citation type="journal article" date="2021" name="PeerJ">
        <title>Extensive microbial diversity within the chicken gut microbiome revealed by metagenomics and culture.</title>
        <authorList>
            <person name="Gilroy R."/>
            <person name="Ravi A."/>
            <person name="Getino M."/>
            <person name="Pursley I."/>
            <person name="Horton D.L."/>
            <person name="Alikhan N.F."/>
            <person name="Baker D."/>
            <person name="Gharbi K."/>
            <person name="Hall N."/>
            <person name="Watson M."/>
            <person name="Adriaenssens E.M."/>
            <person name="Foster-Nyarko E."/>
            <person name="Jarju S."/>
            <person name="Secka A."/>
            <person name="Antonio M."/>
            <person name="Oren A."/>
            <person name="Chaudhuri R.R."/>
            <person name="La Ragione R."/>
            <person name="Hildebrand F."/>
            <person name="Pallen M.J."/>
        </authorList>
    </citation>
    <scope>NUCLEOTIDE SEQUENCE</scope>
    <source>
        <strain evidence="12">5032</strain>
    </source>
</reference>
<evidence type="ECO:0000256" key="7">
    <source>
        <dbReference type="ARBA" id="ARBA00047343"/>
    </source>
</evidence>
<dbReference type="Pfam" id="PF00483">
    <property type="entry name" value="NTP_transferase"/>
    <property type="match status" value="1"/>
</dbReference>
<name>A0A9D2KRG9_9BACT</name>
<dbReference type="InterPro" id="IPR054566">
    <property type="entry name" value="ManC/GMP-like_b-helix"/>
</dbReference>
<evidence type="ECO:0000256" key="1">
    <source>
        <dbReference type="ARBA" id="ARBA00006115"/>
    </source>
</evidence>
<dbReference type="NCBIfam" id="TIGR01479">
    <property type="entry name" value="GMP_PMI"/>
    <property type="match status" value="1"/>
</dbReference>
<dbReference type="GO" id="GO:0000271">
    <property type="term" value="P:polysaccharide biosynthetic process"/>
    <property type="evidence" value="ECO:0007669"/>
    <property type="project" value="InterPro"/>
</dbReference>
<comment type="caution">
    <text evidence="12">The sequence shown here is derived from an EMBL/GenBank/DDBJ whole genome shotgun (WGS) entry which is preliminary data.</text>
</comment>
<dbReference type="InterPro" id="IPR014710">
    <property type="entry name" value="RmlC-like_jellyroll"/>
</dbReference>
<dbReference type="InterPro" id="IPR001538">
    <property type="entry name" value="Man6P_isomerase-2_C"/>
</dbReference>
<dbReference type="FunFam" id="3.90.550.10:FF:000046">
    <property type="entry name" value="Mannose-1-phosphate guanylyltransferase (GDP)"/>
    <property type="match status" value="1"/>
</dbReference>
<evidence type="ECO:0000259" key="9">
    <source>
        <dbReference type="Pfam" id="PF00483"/>
    </source>
</evidence>
<evidence type="ECO:0000313" key="12">
    <source>
        <dbReference type="EMBL" id="HJA78855.1"/>
    </source>
</evidence>
<dbReference type="Proteomes" id="UP000823821">
    <property type="component" value="Unassembled WGS sequence"/>
</dbReference>
<evidence type="ECO:0000256" key="8">
    <source>
        <dbReference type="RuleBase" id="RU004190"/>
    </source>
</evidence>
<dbReference type="AlphaFoldDB" id="A0A9D2KRG9"/>
<sequence length="483" mass="53305">MTTLFPVILCGGTGSRLWPLSRAGHPKQFIEFGSTSLLADTLARCAGLEHDRLLIVSNEAHRFYVSDTVRNLPAADIILEPEQRNTAPAIALAALRALEVGGPQPVLLVLPADHRMEPEDVFVRAVRTALPAVEEGRLVTFGITPTSPATGFGYIIRGEALPHGLYEVARFQEKPDAATARRLLDSGEALWNSGMFLFRADVYLEQLRRFRPEMFAAVSAAWQRRTADGRFLRPDAEAFCASAADSVDYAIMEKTDRAAVIPLPLRWNDLGSWEAFYEISPHDAEGNARQGDVMTEGCRNCYLHSTGRLVAAVGVEDVAVVETRDAVLVARRDRVQEVKNIVQRLEAAKRPEHALHPRVCRPWGSYERLAAGDRFQVKHIVVNPGGELSLQKHYHRAEHWVVVGGVAEVTLNDSVRVVTENESIYIPQGSLHRLRNPGKLPLLLIEIQTGGYLGEDDIVRVSDIYGRADAPPAAPAKDDDKEA</sequence>
<dbReference type="SUPFAM" id="SSF51182">
    <property type="entry name" value="RmlC-like cupins"/>
    <property type="match status" value="1"/>
</dbReference>
<evidence type="ECO:0000259" key="11">
    <source>
        <dbReference type="Pfam" id="PF22640"/>
    </source>
</evidence>
<proteinExistence type="inferred from homology"/>
<dbReference type="EMBL" id="DWZD01000031">
    <property type="protein sequence ID" value="HJA78855.1"/>
    <property type="molecule type" value="Genomic_DNA"/>
</dbReference>
<evidence type="ECO:0000256" key="2">
    <source>
        <dbReference type="ARBA" id="ARBA00012387"/>
    </source>
</evidence>
<dbReference type="EC" id="2.7.7.13" evidence="2"/>
<evidence type="ECO:0000256" key="4">
    <source>
        <dbReference type="ARBA" id="ARBA00022695"/>
    </source>
</evidence>
<keyword evidence="6" id="KW-0342">GTP-binding</keyword>
<evidence type="ECO:0000256" key="5">
    <source>
        <dbReference type="ARBA" id="ARBA00022741"/>
    </source>
</evidence>
<evidence type="ECO:0000259" key="10">
    <source>
        <dbReference type="Pfam" id="PF01050"/>
    </source>
</evidence>
<comment type="similarity">
    <text evidence="1 8">Belongs to the mannose-6-phosphate isomerase type 2 family.</text>
</comment>
<dbReference type="Gene3D" id="2.60.120.10">
    <property type="entry name" value="Jelly Rolls"/>
    <property type="match status" value="1"/>
</dbReference>
<feature type="domain" description="MannoseP isomerase/GMP-like beta-helix" evidence="11">
    <location>
        <begin position="299"/>
        <end position="345"/>
    </location>
</feature>
<dbReference type="Gene3D" id="3.90.550.10">
    <property type="entry name" value="Spore Coat Polysaccharide Biosynthesis Protein SpsA, Chain A"/>
    <property type="match status" value="1"/>
</dbReference>
<dbReference type="GO" id="GO:0005525">
    <property type="term" value="F:GTP binding"/>
    <property type="evidence" value="ECO:0007669"/>
    <property type="project" value="UniProtKB-KW"/>
</dbReference>
<organism evidence="12 13">
    <name type="scientific">Candidatus Desulfovibrio intestinavium</name>
    <dbReference type="NCBI Taxonomy" id="2838534"/>
    <lineage>
        <taxon>Bacteria</taxon>
        <taxon>Pseudomonadati</taxon>
        <taxon>Thermodesulfobacteriota</taxon>
        <taxon>Desulfovibrionia</taxon>
        <taxon>Desulfovibrionales</taxon>
        <taxon>Desulfovibrionaceae</taxon>
        <taxon>Desulfovibrio</taxon>
    </lineage>
</organism>
<feature type="domain" description="Mannose-6-phosphate isomerase type II C-terminal" evidence="10">
    <location>
        <begin position="350"/>
        <end position="463"/>
    </location>
</feature>
<keyword evidence="5" id="KW-0547">Nucleotide-binding</keyword>
<dbReference type="GO" id="GO:0016853">
    <property type="term" value="F:isomerase activity"/>
    <property type="evidence" value="ECO:0007669"/>
    <property type="project" value="UniProtKB-KW"/>
</dbReference>
<dbReference type="SUPFAM" id="SSF53448">
    <property type="entry name" value="Nucleotide-diphospho-sugar transferases"/>
    <property type="match status" value="1"/>
</dbReference>
<dbReference type="InterPro" id="IPR029044">
    <property type="entry name" value="Nucleotide-diphossugar_trans"/>
</dbReference>
<evidence type="ECO:0000256" key="6">
    <source>
        <dbReference type="ARBA" id="ARBA00023134"/>
    </source>
</evidence>
<dbReference type="CDD" id="cd02213">
    <property type="entry name" value="cupin_PMI_typeII_C"/>
    <property type="match status" value="1"/>
</dbReference>
<protein>
    <recommendedName>
        <fullName evidence="2">mannose-1-phosphate guanylyltransferase</fullName>
        <ecNumber evidence="2">2.7.7.13</ecNumber>
    </recommendedName>
</protein>
<feature type="domain" description="Nucleotidyl transferase" evidence="9">
    <location>
        <begin position="6"/>
        <end position="284"/>
    </location>
</feature>
<dbReference type="InterPro" id="IPR049577">
    <property type="entry name" value="GMPP_N"/>
</dbReference>
<reference evidence="12" key="2">
    <citation type="submission" date="2021-04" db="EMBL/GenBank/DDBJ databases">
        <authorList>
            <person name="Gilroy R."/>
        </authorList>
    </citation>
    <scope>NUCLEOTIDE SEQUENCE</scope>
    <source>
        <strain evidence="12">5032</strain>
    </source>
</reference>
<dbReference type="PANTHER" id="PTHR46390:SF1">
    <property type="entry name" value="MANNOSE-1-PHOSPHATE GUANYLYLTRANSFERASE"/>
    <property type="match status" value="1"/>
</dbReference>
<comment type="catalytic activity">
    <reaction evidence="7">
        <text>alpha-D-mannose 1-phosphate + GTP + H(+) = GDP-alpha-D-mannose + diphosphate</text>
        <dbReference type="Rhea" id="RHEA:15229"/>
        <dbReference type="ChEBI" id="CHEBI:15378"/>
        <dbReference type="ChEBI" id="CHEBI:33019"/>
        <dbReference type="ChEBI" id="CHEBI:37565"/>
        <dbReference type="ChEBI" id="CHEBI:57527"/>
        <dbReference type="ChEBI" id="CHEBI:58409"/>
        <dbReference type="EC" id="2.7.7.13"/>
    </reaction>
</comment>
<dbReference type="Pfam" id="PF01050">
    <property type="entry name" value="MannoseP_isomer"/>
    <property type="match status" value="1"/>
</dbReference>
<dbReference type="GO" id="GO:0004475">
    <property type="term" value="F:mannose-1-phosphate guanylyltransferase (GTP) activity"/>
    <property type="evidence" value="ECO:0007669"/>
    <property type="project" value="UniProtKB-EC"/>
</dbReference>
<keyword evidence="12" id="KW-0413">Isomerase</keyword>
<dbReference type="InterPro" id="IPR051161">
    <property type="entry name" value="Mannose-6P_isomerase_type2"/>
</dbReference>
<dbReference type="GO" id="GO:0009298">
    <property type="term" value="P:GDP-mannose biosynthetic process"/>
    <property type="evidence" value="ECO:0007669"/>
    <property type="project" value="TreeGrafter"/>
</dbReference>
<dbReference type="InterPro" id="IPR006375">
    <property type="entry name" value="Man1P_GuaTrfase/Man6P_Isoase"/>
</dbReference>
<evidence type="ECO:0000256" key="3">
    <source>
        <dbReference type="ARBA" id="ARBA00022679"/>
    </source>
</evidence>
<gene>
    <name evidence="12" type="ORF">H9784_04690</name>
</gene>
<dbReference type="Pfam" id="PF22640">
    <property type="entry name" value="ManC_GMP_beta-helix"/>
    <property type="match status" value="1"/>
</dbReference>
<dbReference type="CDD" id="cd02509">
    <property type="entry name" value="GDP-M1P_Guanylyltransferase"/>
    <property type="match status" value="1"/>
</dbReference>
<dbReference type="InterPro" id="IPR005835">
    <property type="entry name" value="NTP_transferase_dom"/>
</dbReference>
<dbReference type="PANTHER" id="PTHR46390">
    <property type="entry name" value="MANNOSE-1-PHOSPHATE GUANYLYLTRANSFERASE"/>
    <property type="match status" value="1"/>
</dbReference>
<evidence type="ECO:0000313" key="13">
    <source>
        <dbReference type="Proteomes" id="UP000823821"/>
    </source>
</evidence>
<accession>A0A9D2KRG9</accession>
<dbReference type="InterPro" id="IPR011051">
    <property type="entry name" value="RmlC_Cupin_sf"/>
</dbReference>
<keyword evidence="4 12" id="KW-0548">Nucleotidyltransferase</keyword>
<dbReference type="FunFam" id="2.60.120.10:FF:000032">
    <property type="entry name" value="Mannose-1-phosphate guanylyltransferase/mannose-6-phosphate isomerase"/>
    <property type="match status" value="1"/>
</dbReference>